<evidence type="ECO:0008006" key="4">
    <source>
        <dbReference type="Google" id="ProtNLM"/>
    </source>
</evidence>
<protein>
    <recommendedName>
        <fullName evidence="4">VWFA domain-containing protein</fullName>
    </recommendedName>
</protein>
<organism evidence="2 3">
    <name type="scientific">Candidatus Sungbacteria bacterium RIFCSPHIGHO2_02_FULL_51_29</name>
    <dbReference type="NCBI Taxonomy" id="1802273"/>
    <lineage>
        <taxon>Bacteria</taxon>
        <taxon>Candidatus Sungiibacteriota</taxon>
    </lineage>
</organism>
<reference evidence="2 3" key="1">
    <citation type="journal article" date="2016" name="Nat. Commun.">
        <title>Thousands of microbial genomes shed light on interconnected biogeochemical processes in an aquifer system.</title>
        <authorList>
            <person name="Anantharaman K."/>
            <person name="Brown C.T."/>
            <person name="Hug L.A."/>
            <person name="Sharon I."/>
            <person name="Castelle C.J."/>
            <person name="Probst A.J."/>
            <person name="Thomas B.C."/>
            <person name="Singh A."/>
            <person name="Wilkins M.J."/>
            <person name="Karaoz U."/>
            <person name="Brodie E.L."/>
            <person name="Williams K.H."/>
            <person name="Hubbard S.S."/>
            <person name="Banfield J.F."/>
        </authorList>
    </citation>
    <scope>NUCLEOTIDE SEQUENCE [LARGE SCALE GENOMIC DNA]</scope>
</reference>
<evidence type="ECO:0000313" key="2">
    <source>
        <dbReference type="EMBL" id="OHA01306.1"/>
    </source>
</evidence>
<sequence>MGGGYWRDDDYKRSTRGTDAFKYSRDTLAKPEAEQKVHQMLNPYGLGVRESRDSAEHPESNAVMIGLDVTGSMRMVVVAIRDALGNLMDMLTTEKYILDPQLLFYAVGDATCDNVPFQVSQFESDNRINDQLSLVVLEGGGGGQDTESYELGYFTAARHTSIDCLEKRRRKGYLVSIGDERAYDKVSRRQVRALFNEDLQESISFEQSVAEAKEKYHLFHIIPKGSANYDRPALRDFWTRALGGSQFVFMLEDPKYTAETIGVAIGMNEGRITLEEGLAKVQKSAGQKAVRVVEKALAEFAEYAATLPRDTRAASTRKDAKAPDATDKKDQKKDKKSDWKL</sequence>
<name>A0A1G2KPI0_9BACT</name>
<comment type="caution">
    <text evidence="2">The sequence shown here is derived from an EMBL/GenBank/DDBJ whole genome shotgun (WGS) entry which is preliminary data.</text>
</comment>
<evidence type="ECO:0000313" key="3">
    <source>
        <dbReference type="Proteomes" id="UP000177811"/>
    </source>
</evidence>
<evidence type="ECO:0000256" key="1">
    <source>
        <dbReference type="SAM" id="MobiDB-lite"/>
    </source>
</evidence>
<dbReference type="EMBL" id="MHQL01000066">
    <property type="protein sequence ID" value="OHA01306.1"/>
    <property type="molecule type" value="Genomic_DNA"/>
</dbReference>
<feature type="region of interest" description="Disordered" evidence="1">
    <location>
        <begin position="310"/>
        <end position="341"/>
    </location>
</feature>
<dbReference type="Proteomes" id="UP000177811">
    <property type="component" value="Unassembled WGS sequence"/>
</dbReference>
<dbReference type="AlphaFoldDB" id="A0A1G2KPI0"/>
<gene>
    <name evidence="2" type="ORF">A3C16_02060</name>
</gene>
<accession>A0A1G2KPI0</accession>
<proteinExistence type="predicted"/>